<feature type="non-terminal residue" evidence="2">
    <location>
        <position position="1"/>
    </location>
</feature>
<dbReference type="AlphaFoldDB" id="A0A061REB0"/>
<evidence type="ECO:0000313" key="2">
    <source>
        <dbReference type="EMBL" id="JAC70308.1"/>
    </source>
</evidence>
<name>A0A061REB0_9CHLO</name>
<gene>
    <name evidence="2" type="ORF">TSPGSL018_4436</name>
</gene>
<sequence>ALNTFAGASAATRDRRMFRKSKFASPRGSTVLIAALLAGVIDCVFSRKLNAETLCRTDNVADFDVYDRLACKDDSYMIFRDIPQELCKQQCSCRADCVAYTWDTDRRNCYLKKRCQERAYEFNDVSGIKVDEGVQSSSSGRSAETQRQRRVVPQDSSGSGNSNMAPERANSEQMESSSSGRSGEQPQLSSEKEPESASSGRSGEQDGAGAGPTNKYESFRNTECLAQTLQTFWGTSVDECRERCNSAPRCSAFSHYLNRCFLKESCDQTSYGENWYSEIQEGKGGGASSGRWPERGCSSNNAIPFGLENCICDGNEKGNTAGQQICSNLKAQCLTIAPFSAIRSDQLVQEIQQICDNFAYEECKQAALRSVLADFTCVGILFGSARSTRCSASSAQQMFMEMTEELCKPLCPECQRQ</sequence>
<feature type="compositionally biased region" description="Polar residues" evidence="1">
    <location>
        <begin position="134"/>
        <end position="145"/>
    </location>
</feature>
<accession>A0A061REB0</accession>
<feature type="compositionally biased region" description="Low complexity" evidence="1">
    <location>
        <begin position="171"/>
        <end position="185"/>
    </location>
</feature>
<evidence type="ECO:0008006" key="3">
    <source>
        <dbReference type="Google" id="ProtNLM"/>
    </source>
</evidence>
<evidence type="ECO:0000256" key="1">
    <source>
        <dbReference type="SAM" id="MobiDB-lite"/>
    </source>
</evidence>
<dbReference type="Gene3D" id="3.50.4.10">
    <property type="entry name" value="Hepatocyte Growth Factor"/>
    <property type="match status" value="2"/>
</dbReference>
<proteinExistence type="predicted"/>
<dbReference type="EMBL" id="GBEZ01015894">
    <property type="protein sequence ID" value="JAC70308.1"/>
    <property type="molecule type" value="Transcribed_RNA"/>
</dbReference>
<organism evidence="2">
    <name type="scientific">Tetraselmis sp. GSL018</name>
    <dbReference type="NCBI Taxonomy" id="582737"/>
    <lineage>
        <taxon>Eukaryota</taxon>
        <taxon>Viridiplantae</taxon>
        <taxon>Chlorophyta</taxon>
        <taxon>core chlorophytes</taxon>
        <taxon>Chlorodendrophyceae</taxon>
        <taxon>Chlorodendrales</taxon>
        <taxon>Chlorodendraceae</taxon>
        <taxon>Tetraselmis</taxon>
    </lineage>
</organism>
<feature type="region of interest" description="Disordered" evidence="1">
    <location>
        <begin position="132"/>
        <end position="215"/>
    </location>
</feature>
<reference evidence="2" key="1">
    <citation type="submission" date="2014-05" db="EMBL/GenBank/DDBJ databases">
        <title>The transcriptome of the halophilic microalga Tetraselmis sp. GSL018 isolated from the Great Salt Lake, Utah.</title>
        <authorList>
            <person name="Jinkerson R.E."/>
            <person name="D'Adamo S."/>
            <person name="Posewitz M.C."/>
        </authorList>
    </citation>
    <scope>NUCLEOTIDE SEQUENCE</scope>
    <source>
        <strain evidence="2">GSL018</strain>
    </source>
</reference>
<feature type="compositionally biased region" description="Polar residues" evidence="1">
    <location>
        <begin position="154"/>
        <end position="164"/>
    </location>
</feature>
<protein>
    <recommendedName>
        <fullName evidence="3">Apple domain-containing protein</fullName>
    </recommendedName>
</protein>